<evidence type="ECO:0000256" key="2">
    <source>
        <dbReference type="ARBA" id="ARBA00004123"/>
    </source>
</evidence>
<evidence type="ECO:0000313" key="10">
    <source>
        <dbReference type="Ensembl" id="ENSPKIP00000008767.1"/>
    </source>
</evidence>
<dbReference type="GeneTree" id="ENSGT00390000018312"/>
<evidence type="ECO:0000256" key="7">
    <source>
        <dbReference type="ARBA" id="ARBA00023136"/>
    </source>
</evidence>
<dbReference type="InterPro" id="IPR007523">
    <property type="entry name" value="NDUFAF3/AAMDC"/>
</dbReference>
<dbReference type="Pfam" id="PF04430">
    <property type="entry name" value="DUF498"/>
    <property type="match status" value="1"/>
</dbReference>
<evidence type="ECO:0000256" key="5">
    <source>
        <dbReference type="ARBA" id="ARBA00022792"/>
    </source>
</evidence>
<dbReference type="STRING" id="1676925.ENSPKIP00000008767"/>
<evidence type="ECO:0000256" key="9">
    <source>
        <dbReference type="ARBA" id="ARBA00049984"/>
    </source>
</evidence>
<keyword evidence="6" id="KW-0496">Mitochondrion</keyword>
<keyword evidence="5" id="KW-0999">Mitochondrion inner membrane</keyword>
<evidence type="ECO:0000256" key="4">
    <source>
        <dbReference type="ARBA" id="ARBA00021776"/>
    </source>
</evidence>
<dbReference type="InterPro" id="IPR034095">
    <property type="entry name" value="NDUF3"/>
</dbReference>
<evidence type="ECO:0000256" key="8">
    <source>
        <dbReference type="ARBA" id="ARBA00023242"/>
    </source>
</evidence>
<dbReference type="CTD" id="25915"/>
<proteinExistence type="inferred from homology"/>
<keyword evidence="7" id="KW-0472">Membrane</keyword>
<dbReference type="KEGG" id="pki:111860017"/>
<comment type="function">
    <text evidence="1">Essential factor for the assembly of mitochondrial NADH:ubiquinone oxidoreductase complex (complex I).</text>
</comment>
<dbReference type="RefSeq" id="XP_023699027.1">
    <property type="nucleotide sequence ID" value="XM_023843259.1"/>
</dbReference>
<dbReference type="InterPro" id="IPR036748">
    <property type="entry name" value="MTH938-like_sf"/>
</dbReference>
<dbReference type="AlphaFoldDB" id="A0A3B3QPZ7"/>
<dbReference type="GO" id="GO:0005634">
    <property type="term" value="C:nucleus"/>
    <property type="evidence" value="ECO:0007669"/>
    <property type="project" value="UniProtKB-SubCell"/>
</dbReference>
<dbReference type="PANTHER" id="PTHR21192:SF2">
    <property type="entry name" value="NADH DEHYDROGENASE [UBIQUINONE] 1 ALPHA SUBCOMPLEX ASSEMBLY FACTOR 3"/>
    <property type="match status" value="1"/>
</dbReference>
<comment type="subcellular location">
    <subcellularLocation>
        <location evidence="3">Mitochondrion inner membrane</location>
    </subcellularLocation>
    <subcellularLocation>
        <location evidence="2">Nucleus</location>
    </subcellularLocation>
</comment>
<dbReference type="GO" id="GO:0032981">
    <property type="term" value="P:mitochondrial respiratory chain complex I assembly"/>
    <property type="evidence" value="ECO:0007669"/>
    <property type="project" value="InterPro"/>
</dbReference>
<evidence type="ECO:0000313" key="11">
    <source>
        <dbReference type="Proteomes" id="UP000261540"/>
    </source>
</evidence>
<dbReference type="GO" id="GO:0005743">
    <property type="term" value="C:mitochondrial inner membrane"/>
    <property type="evidence" value="ECO:0007669"/>
    <property type="project" value="UniProtKB-SubCell"/>
</dbReference>
<dbReference type="FunFam" id="3.40.1230.10:FF:000002">
    <property type="entry name" value="NADH dehydrogenase [ubiquinone] 1 alpha subcomplex assembly factor 3"/>
    <property type="match status" value="1"/>
</dbReference>
<evidence type="ECO:0000256" key="6">
    <source>
        <dbReference type="ARBA" id="ARBA00023128"/>
    </source>
</evidence>
<organism evidence="10 11">
    <name type="scientific">Paramormyrops kingsleyae</name>
    <dbReference type="NCBI Taxonomy" id="1676925"/>
    <lineage>
        <taxon>Eukaryota</taxon>
        <taxon>Metazoa</taxon>
        <taxon>Chordata</taxon>
        <taxon>Craniata</taxon>
        <taxon>Vertebrata</taxon>
        <taxon>Euteleostomi</taxon>
        <taxon>Actinopterygii</taxon>
        <taxon>Neopterygii</taxon>
        <taxon>Teleostei</taxon>
        <taxon>Osteoglossocephala</taxon>
        <taxon>Osteoglossomorpha</taxon>
        <taxon>Osteoglossiformes</taxon>
        <taxon>Mormyridae</taxon>
        <taxon>Paramormyrops</taxon>
    </lineage>
</organism>
<dbReference type="Gene3D" id="3.40.1230.10">
    <property type="entry name" value="MTH938-like"/>
    <property type="match status" value="1"/>
</dbReference>
<accession>A0A3B3QPZ7</accession>
<dbReference type="CDD" id="cd05125">
    <property type="entry name" value="Mth938_2P1-like"/>
    <property type="match status" value="1"/>
</dbReference>
<dbReference type="Proteomes" id="UP000261540">
    <property type="component" value="Unplaced"/>
</dbReference>
<comment type="similarity">
    <text evidence="9">Belongs to the NDUFAF3 family.</text>
</comment>
<protein>
    <recommendedName>
        <fullName evidence="4">NADH dehydrogenase [ubiquinone] 1 alpha subcomplex assembly factor 3</fullName>
    </recommendedName>
</protein>
<reference evidence="10" key="2">
    <citation type="submission" date="2025-09" db="UniProtKB">
        <authorList>
            <consortium name="Ensembl"/>
        </authorList>
    </citation>
    <scope>IDENTIFICATION</scope>
</reference>
<evidence type="ECO:0000256" key="1">
    <source>
        <dbReference type="ARBA" id="ARBA00004069"/>
    </source>
</evidence>
<dbReference type="GeneID" id="111860017"/>
<evidence type="ECO:0000256" key="3">
    <source>
        <dbReference type="ARBA" id="ARBA00004273"/>
    </source>
</evidence>
<reference evidence="10" key="1">
    <citation type="submission" date="2025-08" db="UniProtKB">
        <authorList>
            <consortium name="Ensembl"/>
        </authorList>
    </citation>
    <scope>IDENTIFICATION</scope>
</reference>
<sequence length="183" mass="20513">MATVCYARLFPRAAQHRLQLGPQRYPGFMSPALVRGHRLAPTDDELYQRTTVSVMQKEADSDLLIHSYSPRGFTIGRNRVLGPCAVLPPAILQWNVGNYKDISVESLALFYLLEPRIEVLVLGTGGQVEQLDRNVLDFLRKKRIAVEIQDTPNACATFNFLFNERRAVAAGLIPPPISTKDHL</sequence>
<name>A0A3B3QPZ7_9TELE</name>
<dbReference type="SUPFAM" id="SSF64076">
    <property type="entry name" value="MTH938-like"/>
    <property type="match status" value="1"/>
</dbReference>
<keyword evidence="8" id="KW-0539">Nucleus</keyword>
<dbReference type="Ensembl" id="ENSPKIT00000032852.1">
    <property type="protein sequence ID" value="ENSPKIP00000008767.1"/>
    <property type="gene ID" value="ENSPKIG00000024122.1"/>
</dbReference>
<keyword evidence="11" id="KW-1185">Reference proteome</keyword>
<dbReference type="OrthoDB" id="20681at2759"/>
<dbReference type="PANTHER" id="PTHR21192">
    <property type="entry name" value="NUCLEAR PROTEIN E3-3"/>
    <property type="match status" value="1"/>
</dbReference>